<sequence>MVEITVGAERAPGASARWGRGVSSAGPVAARGPERGRPPGRAPRPAPVAGLVTAPVVAPITAPGAAPGLVPGVVRAVRPRGRVTGAPIRVGGAGCRGPGRVPTRRRATPS</sequence>
<keyword evidence="3" id="KW-1185">Reference proteome</keyword>
<accession>A0A290ZDR5</accession>
<organism evidence="2 3">
    <name type="scientific">Actinosynnema pretiosum</name>
    <dbReference type="NCBI Taxonomy" id="42197"/>
    <lineage>
        <taxon>Bacteria</taxon>
        <taxon>Bacillati</taxon>
        <taxon>Actinomycetota</taxon>
        <taxon>Actinomycetes</taxon>
        <taxon>Pseudonocardiales</taxon>
        <taxon>Pseudonocardiaceae</taxon>
        <taxon>Actinosynnema</taxon>
    </lineage>
</organism>
<dbReference type="EMBL" id="CP023445">
    <property type="protein sequence ID" value="ATE57135.1"/>
    <property type="molecule type" value="Genomic_DNA"/>
</dbReference>
<protein>
    <submittedName>
        <fullName evidence="2">Uncharacterized protein</fullName>
    </submittedName>
</protein>
<dbReference type="Proteomes" id="UP000218505">
    <property type="component" value="Chromosome"/>
</dbReference>
<dbReference type="KEGG" id="apre:CNX65_30765"/>
<name>A0A290ZDR5_9PSEU</name>
<proteinExistence type="predicted"/>
<reference evidence="2" key="1">
    <citation type="submission" date="2017-09" db="EMBL/GenBank/DDBJ databases">
        <title>Complete Genome Sequence of ansamitocin-producing Bacterium Actinosynnema pretiosum X47.</title>
        <authorList>
            <person name="Cao G."/>
            <person name="Zong G."/>
            <person name="Zhong C."/>
            <person name="Fu J."/>
        </authorList>
    </citation>
    <scope>NUCLEOTIDE SEQUENCE [LARGE SCALE GENOMIC DNA]</scope>
    <source>
        <strain evidence="2">X47</strain>
    </source>
</reference>
<gene>
    <name evidence="2" type="ORF">CNX65_30765</name>
</gene>
<evidence type="ECO:0000256" key="1">
    <source>
        <dbReference type="SAM" id="MobiDB-lite"/>
    </source>
</evidence>
<feature type="region of interest" description="Disordered" evidence="1">
    <location>
        <begin position="84"/>
        <end position="110"/>
    </location>
</feature>
<dbReference type="AlphaFoldDB" id="A0A290ZDR5"/>
<feature type="region of interest" description="Disordered" evidence="1">
    <location>
        <begin position="1"/>
        <end position="47"/>
    </location>
</feature>
<evidence type="ECO:0000313" key="3">
    <source>
        <dbReference type="Proteomes" id="UP000218505"/>
    </source>
</evidence>
<evidence type="ECO:0000313" key="2">
    <source>
        <dbReference type="EMBL" id="ATE57135.1"/>
    </source>
</evidence>